<protein>
    <recommendedName>
        <fullName evidence="3">Flagellar FliJ protein</fullName>
    </recommendedName>
</protein>
<evidence type="ECO:0000313" key="2">
    <source>
        <dbReference type="Proteomes" id="UP001203338"/>
    </source>
</evidence>
<dbReference type="RefSeq" id="WP_249698587.1">
    <property type="nucleotide sequence ID" value="NZ_JAMFLX010000006.1"/>
</dbReference>
<dbReference type="Proteomes" id="UP001203338">
    <property type="component" value="Unassembled WGS sequence"/>
</dbReference>
<proteinExistence type="predicted"/>
<sequence>MTRIPKLNRNLQQRLKLHLKLQKRLLEQQGSKLRERRTALERELTVADLLSDLMMDTALRLSPGASLSGISLHNTAQFKSLLYAGLVHREQQADVLQQECQEMASDLLVSRRKVSHLESVLVATRNARLRRKLREINEEWVMRARGNRKG</sequence>
<evidence type="ECO:0008006" key="3">
    <source>
        <dbReference type="Google" id="ProtNLM"/>
    </source>
</evidence>
<organism evidence="1 2">
    <name type="scientific">Parendozoicomonas callyspongiae</name>
    <dbReference type="NCBI Taxonomy" id="2942213"/>
    <lineage>
        <taxon>Bacteria</taxon>
        <taxon>Pseudomonadati</taxon>
        <taxon>Pseudomonadota</taxon>
        <taxon>Gammaproteobacteria</taxon>
        <taxon>Oceanospirillales</taxon>
        <taxon>Endozoicomonadaceae</taxon>
        <taxon>Parendozoicomonas</taxon>
    </lineage>
</organism>
<name>A0ABT0PE12_9GAMM</name>
<dbReference type="EMBL" id="JAMFLX010000006">
    <property type="protein sequence ID" value="MCL6269545.1"/>
    <property type="molecule type" value="Genomic_DNA"/>
</dbReference>
<keyword evidence="2" id="KW-1185">Reference proteome</keyword>
<accession>A0ABT0PE12</accession>
<reference evidence="1 2" key="1">
    <citation type="submission" date="2022-05" db="EMBL/GenBank/DDBJ databases">
        <authorList>
            <person name="Park J.-S."/>
        </authorList>
    </citation>
    <scope>NUCLEOTIDE SEQUENCE [LARGE SCALE GENOMIC DNA]</scope>
    <source>
        <strain evidence="1 2">2012CJ34-2</strain>
    </source>
</reference>
<evidence type="ECO:0000313" key="1">
    <source>
        <dbReference type="EMBL" id="MCL6269545.1"/>
    </source>
</evidence>
<gene>
    <name evidence="1" type="ORF">M3P05_06270</name>
</gene>
<comment type="caution">
    <text evidence="1">The sequence shown here is derived from an EMBL/GenBank/DDBJ whole genome shotgun (WGS) entry which is preliminary data.</text>
</comment>